<proteinExistence type="predicted"/>
<organism evidence="2 3">
    <name type="scientific">Pseudomonas nitroreducens</name>
    <dbReference type="NCBI Taxonomy" id="46680"/>
    <lineage>
        <taxon>Bacteria</taxon>
        <taxon>Pseudomonadati</taxon>
        <taxon>Pseudomonadota</taxon>
        <taxon>Gammaproteobacteria</taxon>
        <taxon>Pseudomonadales</taxon>
        <taxon>Pseudomonadaceae</taxon>
        <taxon>Pseudomonas</taxon>
    </lineage>
</organism>
<sequence length="165" mass="18203">MSAPDIDQLQELAAPPALVSYWPQTWAWGVLAVALLLALAAWAIWRYRRWQRDRYRREALALLDELALAMQDPARRLTALRQLPVVLKRVAVSMPGGAAAAPLAGAAWQAFLQRHSATALPADLERQLAGLAYAPDARIRAMDEQAAQALLVACREWVRGHHVAA</sequence>
<dbReference type="EMBL" id="JACHLI010000021">
    <property type="protein sequence ID" value="MBB4865751.1"/>
    <property type="molecule type" value="Genomic_DNA"/>
</dbReference>
<comment type="caution">
    <text evidence="2">The sequence shown here is derived from an EMBL/GenBank/DDBJ whole genome shotgun (WGS) entry which is preliminary data.</text>
</comment>
<feature type="transmembrane region" description="Helical" evidence="1">
    <location>
        <begin position="26"/>
        <end position="47"/>
    </location>
</feature>
<evidence type="ECO:0000313" key="2">
    <source>
        <dbReference type="EMBL" id="MBB4865751.1"/>
    </source>
</evidence>
<dbReference type="Proteomes" id="UP000566995">
    <property type="component" value="Unassembled WGS sequence"/>
</dbReference>
<protein>
    <recommendedName>
        <fullName evidence="4">DUF4381 domain-containing protein</fullName>
    </recommendedName>
</protein>
<gene>
    <name evidence="2" type="ORF">HNP46_004652</name>
</gene>
<dbReference type="Pfam" id="PF14316">
    <property type="entry name" value="DUF4381"/>
    <property type="match status" value="1"/>
</dbReference>
<keyword evidence="1" id="KW-0812">Transmembrane</keyword>
<keyword evidence="1" id="KW-1133">Transmembrane helix</keyword>
<dbReference type="RefSeq" id="WP_184593573.1">
    <property type="nucleotide sequence ID" value="NZ_JACHLI010000021.1"/>
</dbReference>
<reference evidence="2 3" key="1">
    <citation type="submission" date="2020-08" db="EMBL/GenBank/DDBJ databases">
        <title>Functional genomics of gut bacteria from endangered species of beetles.</title>
        <authorList>
            <person name="Carlos-Shanley C."/>
        </authorList>
    </citation>
    <scope>NUCLEOTIDE SEQUENCE [LARGE SCALE GENOMIC DNA]</scope>
    <source>
        <strain evidence="2 3">S00179</strain>
    </source>
</reference>
<evidence type="ECO:0000256" key="1">
    <source>
        <dbReference type="SAM" id="Phobius"/>
    </source>
</evidence>
<accession>A0A7W7KMY9</accession>
<dbReference type="AlphaFoldDB" id="A0A7W7KMY9"/>
<evidence type="ECO:0008006" key="4">
    <source>
        <dbReference type="Google" id="ProtNLM"/>
    </source>
</evidence>
<name>A0A7W7KMY9_PSENT</name>
<keyword evidence="1" id="KW-0472">Membrane</keyword>
<evidence type="ECO:0000313" key="3">
    <source>
        <dbReference type="Proteomes" id="UP000566995"/>
    </source>
</evidence>
<dbReference type="InterPro" id="IPR025489">
    <property type="entry name" value="DUF4381"/>
</dbReference>